<dbReference type="Proteomes" id="UP001597061">
    <property type="component" value="Unassembled WGS sequence"/>
</dbReference>
<evidence type="ECO:0000256" key="5">
    <source>
        <dbReference type="ARBA" id="ARBA00023077"/>
    </source>
</evidence>
<name>A0ABW3JI50_9FLAO</name>
<keyword evidence="7 8" id="KW-0998">Cell outer membrane</keyword>
<dbReference type="NCBIfam" id="TIGR04056">
    <property type="entry name" value="OMP_RagA_SusC"/>
    <property type="match status" value="1"/>
</dbReference>
<evidence type="ECO:0000256" key="9">
    <source>
        <dbReference type="RuleBase" id="RU003357"/>
    </source>
</evidence>
<keyword evidence="4 8" id="KW-0812">Transmembrane</keyword>
<evidence type="ECO:0000256" key="10">
    <source>
        <dbReference type="SAM" id="SignalP"/>
    </source>
</evidence>
<comment type="subcellular location">
    <subcellularLocation>
        <location evidence="1 8">Cell outer membrane</location>
        <topology evidence="1 8">Multi-pass membrane protein</topology>
    </subcellularLocation>
</comment>
<feature type="domain" description="TonB-dependent receptor-like beta-barrel" evidence="11">
    <location>
        <begin position="416"/>
        <end position="786"/>
    </location>
</feature>
<dbReference type="Gene3D" id="2.170.130.10">
    <property type="entry name" value="TonB-dependent receptor, plug domain"/>
    <property type="match status" value="1"/>
</dbReference>
<evidence type="ECO:0000256" key="1">
    <source>
        <dbReference type="ARBA" id="ARBA00004571"/>
    </source>
</evidence>
<dbReference type="InterPro" id="IPR039426">
    <property type="entry name" value="TonB-dep_rcpt-like"/>
</dbReference>
<evidence type="ECO:0000259" key="12">
    <source>
        <dbReference type="Pfam" id="PF07715"/>
    </source>
</evidence>
<evidence type="ECO:0000256" key="2">
    <source>
        <dbReference type="ARBA" id="ARBA00022448"/>
    </source>
</evidence>
<dbReference type="NCBIfam" id="TIGR04057">
    <property type="entry name" value="SusC_RagA_signa"/>
    <property type="match status" value="1"/>
</dbReference>
<dbReference type="SUPFAM" id="SSF49464">
    <property type="entry name" value="Carboxypeptidase regulatory domain-like"/>
    <property type="match status" value="1"/>
</dbReference>
<gene>
    <name evidence="13" type="ORF">ACFQ1R_08620</name>
</gene>
<dbReference type="SUPFAM" id="SSF56935">
    <property type="entry name" value="Porins"/>
    <property type="match status" value="1"/>
</dbReference>
<keyword evidence="5 9" id="KW-0798">TonB box</keyword>
<dbReference type="RefSeq" id="WP_379925752.1">
    <property type="nucleotide sequence ID" value="NZ_JBHTJI010000001.1"/>
</dbReference>
<evidence type="ECO:0000256" key="8">
    <source>
        <dbReference type="PROSITE-ProRule" id="PRU01360"/>
    </source>
</evidence>
<evidence type="ECO:0000259" key="11">
    <source>
        <dbReference type="Pfam" id="PF00593"/>
    </source>
</evidence>
<dbReference type="Gene3D" id="2.40.170.20">
    <property type="entry name" value="TonB-dependent receptor, beta-barrel domain"/>
    <property type="match status" value="1"/>
</dbReference>
<evidence type="ECO:0000256" key="3">
    <source>
        <dbReference type="ARBA" id="ARBA00022452"/>
    </source>
</evidence>
<dbReference type="Pfam" id="PF00593">
    <property type="entry name" value="TonB_dep_Rec_b-barrel"/>
    <property type="match status" value="1"/>
</dbReference>
<dbReference type="InterPro" id="IPR000531">
    <property type="entry name" value="Beta-barrel_TonB"/>
</dbReference>
<organism evidence="13 14">
    <name type="scientific">Mariniflexile jejuense</name>
    <dbReference type="NCBI Taxonomy" id="1173582"/>
    <lineage>
        <taxon>Bacteria</taxon>
        <taxon>Pseudomonadati</taxon>
        <taxon>Bacteroidota</taxon>
        <taxon>Flavobacteriia</taxon>
        <taxon>Flavobacteriales</taxon>
        <taxon>Flavobacteriaceae</taxon>
        <taxon>Mariniflexile</taxon>
    </lineage>
</organism>
<comment type="similarity">
    <text evidence="8 9">Belongs to the TonB-dependent receptor family.</text>
</comment>
<evidence type="ECO:0000256" key="6">
    <source>
        <dbReference type="ARBA" id="ARBA00023136"/>
    </source>
</evidence>
<protein>
    <submittedName>
        <fullName evidence="13">SusC/RagA family TonB-linked outer membrane protein</fullName>
    </submittedName>
</protein>
<keyword evidence="2 8" id="KW-0813">Transport</keyword>
<evidence type="ECO:0000313" key="14">
    <source>
        <dbReference type="Proteomes" id="UP001597061"/>
    </source>
</evidence>
<dbReference type="Pfam" id="PF13715">
    <property type="entry name" value="CarbopepD_reg_2"/>
    <property type="match status" value="1"/>
</dbReference>
<keyword evidence="10" id="KW-0732">Signal</keyword>
<keyword evidence="14" id="KW-1185">Reference proteome</keyword>
<dbReference type="Pfam" id="PF07715">
    <property type="entry name" value="Plug"/>
    <property type="match status" value="1"/>
</dbReference>
<dbReference type="EMBL" id="JBHTJI010000001">
    <property type="protein sequence ID" value="MFD0990158.1"/>
    <property type="molecule type" value="Genomic_DNA"/>
</dbReference>
<sequence>MKTKKNFKYYFLLLGILFYLPNYAQNVSSVKGTVTDETGVPLPGVSIIIKNTTKGTATDFDGNFSINANSKDILVFSFLGFKTQEISVSGKSTINISLVTDSSQLDEVVVIGYGSTTRRDVTGAISSVTGEKLAAVPVPDAAQALQGKLPGVNVTTQDGRPGANISIRVRGGGSISQSNQPLFIVDGFPVSSISNIPGSQIQSIDVLKDASSTAIYGARGANGVIIVTTKSGKVGKTTVTYDGYTQYSVIPKYIPVMNGYDYIAYNWAYADAIGSQYRDAWEKLWLIGSQSGSNTAGIDYYKTVKSRDYTKELYNSAFTHNHNFNLSSGNENTRYLLAFNHLDQEGNKVGSGYERSNVSLKLDQKLGSKLDFSLNTRYAQEKELDNDGNSTAYYFRPINTVDVLGDLDVTSNSQLGDYNSILQDAFNPAAILNDNFNSNTKRSLVANSALSWKILEGLTAKTDLGLSVNWSRRKVWTGAYANNYINPSTGEKTFGGNARLVSSEGWNLRWVNTLNYEVQGLGDDHKLSLLAGMEVADSGSESIDARGVRYPKAYDADRAFANLRDYDTTQGDQNFFFSNVAPANRLQSYFGRVNYSLLDKYLLTATLRADGSSRFAPSNRWGYFPAAALAWRASKEDFLKEATWIDDLKVRLSYGSVGSDAISSELWKQSWASGVGTYSINEVLQPNYTPASALLANPDLKWETTITRNLGVDFSILNSKLSGTIEVYKNTVKDLLLVSPVSGITGFEFTQENIGQTSNKGIEISLNADLVTSEDFNLQASINVNVNKGNIDKLADGVEGSYGSGWGGVAQNPREDYVFEVGKPVGLIRGYTHDGWYTTDDFDYNPTTQIYTLKSGVADYASGVLGFVYGTNSNKPGSQTAYPGVQKAKDLNGDGLIDDQDITIIGDVNPAHTGGFSLSGNYKAFDFALNFNWSVGNDIYNATHQQAYLGNKEAGLYRNRYQELAGHYKIYDIINGQLTKVLDPAALDALNANATTHLPYPESTIVSTFAIEDGSFLRLNTATLGYTLSKSVVDRFGINRFRVYGSVYNVFTITGYNGFDPEVNTDATRSQFYPTPGLDFGSYPRSRTFTFGVNVEF</sequence>
<reference evidence="14" key="1">
    <citation type="journal article" date="2019" name="Int. J. Syst. Evol. Microbiol.">
        <title>The Global Catalogue of Microorganisms (GCM) 10K type strain sequencing project: providing services to taxonomists for standard genome sequencing and annotation.</title>
        <authorList>
            <consortium name="The Broad Institute Genomics Platform"/>
            <consortium name="The Broad Institute Genome Sequencing Center for Infectious Disease"/>
            <person name="Wu L."/>
            <person name="Ma J."/>
        </authorList>
    </citation>
    <scope>NUCLEOTIDE SEQUENCE [LARGE SCALE GENOMIC DNA]</scope>
    <source>
        <strain evidence="14">CCUG 62414</strain>
    </source>
</reference>
<dbReference type="PROSITE" id="PS52016">
    <property type="entry name" value="TONB_DEPENDENT_REC_3"/>
    <property type="match status" value="1"/>
</dbReference>
<evidence type="ECO:0000313" key="13">
    <source>
        <dbReference type="EMBL" id="MFD0990158.1"/>
    </source>
</evidence>
<dbReference type="InterPro" id="IPR036942">
    <property type="entry name" value="Beta-barrel_TonB_sf"/>
</dbReference>
<keyword evidence="3 8" id="KW-1134">Transmembrane beta strand</keyword>
<comment type="caution">
    <text evidence="13">The sequence shown here is derived from an EMBL/GenBank/DDBJ whole genome shotgun (WGS) entry which is preliminary data.</text>
</comment>
<evidence type="ECO:0000256" key="7">
    <source>
        <dbReference type="ARBA" id="ARBA00023237"/>
    </source>
</evidence>
<dbReference type="Gene3D" id="2.60.40.1120">
    <property type="entry name" value="Carboxypeptidase-like, regulatory domain"/>
    <property type="match status" value="1"/>
</dbReference>
<dbReference type="InterPro" id="IPR012910">
    <property type="entry name" value="Plug_dom"/>
</dbReference>
<dbReference type="InterPro" id="IPR037066">
    <property type="entry name" value="Plug_dom_sf"/>
</dbReference>
<dbReference type="InterPro" id="IPR023996">
    <property type="entry name" value="TonB-dep_OMP_SusC/RagA"/>
</dbReference>
<feature type="signal peptide" evidence="10">
    <location>
        <begin position="1"/>
        <end position="24"/>
    </location>
</feature>
<keyword evidence="6 8" id="KW-0472">Membrane</keyword>
<proteinExistence type="inferred from homology"/>
<evidence type="ECO:0000256" key="4">
    <source>
        <dbReference type="ARBA" id="ARBA00022692"/>
    </source>
</evidence>
<feature type="chain" id="PRO_5045968505" evidence="10">
    <location>
        <begin position="25"/>
        <end position="1097"/>
    </location>
</feature>
<dbReference type="InterPro" id="IPR023997">
    <property type="entry name" value="TonB-dep_OMP_SusC/RagA_CS"/>
</dbReference>
<accession>A0ABW3JI50</accession>
<feature type="domain" description="TonB-dependent receptor plug" evidence="12">
    <location>
        <begin position="118"/>
        <end position="224"/>
    </location>
</feature>
<dbReference type="InterPro" id="IPR008969">
    <property type="entry name" value="CarboxyPept-like_regulatory"/>
</dbReference>